<reference evidence="2 3" key="1">
    <citation type="submission" date="2020-05" db="EMBL/GenBank/DDBJ databases">
        <title>Identification and distribution of gene clusters putatively required for synthesis of sphingolipid metabolism inhibitors in phylogenetically diverse species of the filamentous fungus Fusarium.</title>
        <authorList>
            <person name="Kim H.-S."/>
            <person name="Busman M."/>
            <person name="Brown D.W."/>
            <person name="Divon H."/>
            <person name="Uhlig S."/>
            <person name="Proctor R.H."/>
        </authorList>
    </citation>
    <scope>NUCLEOTIDE SEQUENCE [LARGE SCALE GENOMIC DNA]</scope>
    <source>
        <strain evidence="2 3">NRRL 66243</strain>
    </source>
</reference>
<dbReference type="OrthoDB" id="3029913at2759"/>
<comment type="caution">
    <text evidence="2">The sequence shown here is derived from an EMBL/GenBank/DDBJ whole genome shotgun (WGS) entry which is preliminary data.</text>
</comment>
<dbReference type="Proteomes" id="UP000530670">
    <property type="component" value="Unassembled WGS sequence"/>
</dbReference>
<dbReference type="RefSeq" id="XP_037201343.1">
    <property type="nucleotide sequence ID" value="XM_037344586.1"/>
</dbReference>
<name>A0A8H5QVK5_9HYPO</name>
<sequence length="1865" mass="204761">MQSHSRSHLQPGFFNHHEVLKLSASLVSENPPSAEQLHLWSHHQPSLTVGDYTLDVVQDVTLPTGQTVSLQTPSQALRVSKPKFRLTDPTDLYSVHPAPGHSAYARTLANVVFNHPMIPWERDILPGKGVGFNKLPSMAVLTFSEEEFVLDPDAWRGFGFTEESEKPTEYGSIATKASRLIDPTCTIKSTLNALGSNTDFEPEDELSLLLLDSKVFKDIFTAYGEDNKPGWTGQASLSKFAFMTSAQESASGFTAGLFSGDSKQGLKPHFSVIVSARTGPLGKTSPVRVVSHLISLEDVDKISVSPDDTSGQPVGLVSLHAWEWMCVPEDSADFGHVLTELGQHISPLKGPFDPRGKEGEELPSEAVSWLKGISDAGYVLKPHTAITGEKTRVLLRGPLIPVKPDMNSVEAFSLNGEGMSFVDEITGIPDASYKSAWTLGRSMMMADRSLSASLLRLRGSIHAEAIRLAKAKAIQNQGYRALSSKESFLSGLQDTIKNLEKAQDVSGLGNKPIASRWTRTEPEIARFPLNGLNNDTAFTIAEYDGYVEQVGLHMFGYETQDPDGKAVPPRIIDADAAAVRAWAIDRFLLAGIPMHYLLLSPEMLPLESIRTFCVDSNWINFLVDGSLSLANHFARDDDAVRRVIKKCINKYLSTSTNGGTIPQLPRWGFMMRSAAVSAFPDLRVEAPLPPDAPSDAREVLFMQRLADDVLVCLFDRLPGERELDRIVISQPHHQQGFSLGTTIDETKLTVWHRAVPKYVGQTVGLPVSQTFKADGPIDGFDFKARMLRPDAYMEAYCESIQNDQGAFTDEDRLRPSSLLATQLRNAHLRLQLDVETSVEGDEQTDASDRWTKPAIQLSEGSRPEPSLGGVAGQDECQSEKSGTVVRAPPRTDIGLPTSPRIQITNSASLVTIDPDMSPWEVYQQTSSNLLPYYATPQNVSCCLSYEPGNASNYIYATETPVDVIFNLSANESSGLPQEVEIRIPIALDSGLYPAPVKDGSRGVFVITGTASQPMLPVLESLDSSRRWSYECTLATSSLYSFVPEALPEEGDLIPIESEKSVMLIIKLKPRFGGAFPGNASAFETSFILRRMTFLLPTEGTPNDPKVTPSRTARFDTLWQSSKPGIAKSVRTTQLTILPAVMINFKKTTRFRLGNCFNLEFTLSRIPPRNSRCHLHVKPQTCQPPFTETFSLIHSTLMPDGGYECSGFCSVDLSRFEDRGLVPLELRIDIMDHKFDHLLGPGSEPFVFPRVPGIHTVRGSMSYYWGDDKHLSIIWPPYKGFETNLKRKFFISNRKELDPEPEVPYFSCEMDDKSGIIRIWPTDYSKYGDPENGLDIEYSLETTSSLIEQPINRGLAHLSVRPKMGQEEMPNKWSGPPAVPMPGSRLATICYCDNTGVTGTQVWYWDKSSQRLQGFQYTGKSVTQYNPNGPRIEDSLNPEITGAGAIAIVQTHQDNRFKIIWIGSDGSVNAWSRREQTSSWSSYGDASVVAPAGSASTHGGGCLAVCGETPTKEFRKHRDPIIWWLGPRGEVFGRRLVGDSEHWVDVGPKASHPAGSVDVSQSLKRPAQIATAWSYDSETNHRSYLFWVRSNGDMMTTCLHDDNPGQTAVAYQNIDAAPGTSLTAFIGAGRQSPDKVKVYVLWISADLSVCLGCRTGLPDDTRYPNGSDQIVRICSPGCANPLSDLCFIGHTSVNAAAVVWADPNGKLQVAWAESSQTNPQSEQNEWLTWGWKEWPSFVTGGQIPVIVTAKDLNSISYNQFSTLTLTLVALGSAAADTYSCKGSSQCNNNLLPFFQAAWNRIDNTYIYRAGGKDSGVCASTLAGLGAGIFVKGNGCTATGGVLKQFYTERSNSTPRSAAMDVKFVAL</sequence>
<proteinExistence type="predicted"/>
<evidence type="ECO:0000256" key="1">
    <source>
        <dbReference type="SAM" id="MobiDB-lite"/>
    </source>
</evidence>
<accession>A0A8H5QVK5</accession>
<evidence type="ECO:0000313" key="3">
    <source>
        <dbReference type="Proteomes" id="UP000530670"/>
    </source>
</evidence>
<feature type="compositionally biased region" description="Acidic residues" evidence="1">
    <location>
        <begin position="836"/>
        <end position="845"/>
    </location>
</feature>
<dbReference type="GeneID" id="59296856"/>
<organism evidence="2 3">
    <name type="scientific">Fusarium tjaetaba</name>
    <dbReference type="NCBI Taxonomy" id="1567544"/>
    <lineage>
        <taxon>Eukaryota</taxon>
        <taxon>Fungi</taxon>
        <taxon>Dikarya</taxon>
        <taxon>Ascomycota</taxon>
        <taxon>Pezizomycotina</taxon>
        <taxon>Sordariomycetes</taxon>
        <taxon>Hypocreomycetidae</taxon>
        <taxon>Hypocreales</taxon>
        <taxon>Nectriaceae</taxon>
        <taxon>Fusarium</taxon>
        <taxon>Fusarium fujikuroi species complex</taxon>
    </lineage>
</organism>
<dbReference type="EMBL" id="JAAQRI010000292">
    <property type="protein sequence ID" value="KAF5620631.1"/>
    <property type="molecule type" value="Genomic_DNA"/>
</dbReference>
<protein>
    <submittedName>
        <fullName evidence="2">Uncharacterized protein</fullName>
    </submittedName>
</protein>
<keyword evidence="3" id="KW-1185">Reference proteome</keyword>
<gene>
    <name evidence="2" type="ORF">FTJAE_11624</name>
</gene>
<feature type="region of interest" description="Disordered" evidence="1">
    <location>
        <begin position="836"/>
        <end position="899"/>
    </location>
</feature>
<evidence type="ECO:0000313" key="2">
    <source>
        <dbReference type="EMBL" id="KAF5620631.1"/>
    </source>
</evidence>